<keyword evidence="2" id="KW-1185">Reference proteome</keyword>
<gene>
    <name evidence="1" type="ORF">MA04_02729</name>
</gene>
<dbReference type="EMBL" id="ARXS01000016">
    <property type="protein sequence ID" value="MCU5783429.1"/>
    <property type="molecule type" value="Genomic_DNA"/>
</dbReference>
<reference evidence="1" key="1">
    <citation type="submission" date="2012-09" db="EMBL/GenBank/DDBJ databases">
        <title>Genome Sequence of alkane-degrading Bacterium Alcanivorax balearicus MACL04.</title>
        <authorList>
            <person name="Lai Q."/>
            <person name="Shao Z."/>
        </authorList>
    </citation>
    <scope>NUCLEOTIDE SEQUENCE</scope>
    <source>
        <strain evidence="1">MACL04</strain>
    </source>
</reference>
<comment type="caution">
    <text evidence="1">The sequence shown here is derived from an EMBL/GenBank/DDBJ whole genome shotgun (WGS) entry which is preliminary data.</text>
</comment>
<sequence>MGLALLGSFTQSFVYTKNRHPLLERQMARPAPKPPFLLQQLQHNVNSIKSYHHSLPIKLTQNFIKRRHLVIPTIITNRDEPIENSPSI</sequence>
<organism evidence="1 2">
    <name type="scientific">Alloalcanivorax balearicus MACL04</name>
    <dbReference type="NCBI Taxonomy" id="1177182"/>
    <lineage>
        <taxon>Bacteria</taxon>
        <taxon>Pseudomonadati</taxon>
        <taxon>Pseudomonadota</taxon>
        <taxon>Gammaproteobacteria</taxon>
        <taxon>Oceanospirillales</taxon>
        <taxon>Alcanivoracaceae</taxon>
        <taxon>Alloalcanivorax</taxon>
    </lineage>
</organism>
<evidence type="ECO:0000313" key="2">
    <source>
        <dbReference type="Proteomes" id="UP001064106"/>
    </source>
</evidence>
<proteinExistence type="predicted"/>
<evidence type="ECO:0000313" key="1">
    <source>
        <dbReference type="EMBL" id="MCU5783429.1"/>
    </source>
</evidence>
<accession>A0ABT2R112</accession>
<protein>
    <submittedName>
        <fullName evidence="1">Uncharacterized protein</fullName>
    </submittedName>
</protein>
<dbReference type="Proteomes" id="UP001064106">
    <property type="component" value="Unassembled WGS sequence"/>
</dbReference>
<name>A0ABT2R112_9GAMM</name>